<dbReference type="PROSITE" id="PS51127">
    <property type="entry name" value="BIG1"/>
    <property type="match status" value="7"/>
</dbReference>
<name>A0A2N5E396_9GAMM</name>
<keyword evidence="7" id="KW-1185">Reference proteome</keyword>
<dbReference type="FunFam" id="2.40.160.160:FF:000001">
    <property type="entry name" value="Intimin-like inverse autotransporter SinH"/>
    <property type="match status" value="1"/>
</dbReference>
<dbReference type="Gene3D" id="2.60.40.10">
    <property type="entry name" value="Immunoglobulins"/>
    <property type="match status" value="8"/>
</dbReference>
<dbReference type="Pfam" id="PF02369">
    <property type="entry name" value="Big_1"/>
    <property type="match status" value="7"/>
</dbReference>
<sequence>MTHFIKGRIVRLIALLQVFLQLINPLFLASLFSFSAQAEERPAVFSDPAKNSPAGKEKTESTQERLATVAAESGALLQSDSASDSLKNRAISASTAAAADSVEGWLNQFGTARVKAMTDEDFSFDGTEADVLVPLYDNQRNLLFTQLGARRVDDRNIINIGLGHRYFSDNWMAGTNVFYDRQISGNGHQRLGLGAELGWDYFKLATNGYFRLSDWMASSRYQDYDERAANGFDIRAEGYFPSWPHLGASVMYEKYYGDQVALFNEDEREKDPYAFNLGLNYTPFPLLTVGVNQKLGKADQQDTQFNLALTYAPGVALDKQLDPGQVAARRTLRGGRLDLVERNNNIVLEYRKKQTLSLALPEKVEGNEAAVLPLAVTVKSQHGLDYIEWQDAELVRQGGAILTTAPGQYAIRLPHYQFSGVNSYTVSAVAHDKEGNTSNSSSMVVNVTGFDLQSIRSATTSSSAALPADGKSQADIQVALTSAGGQPATGLADQLSAIVTPRNAGLKANVSAAPAVSRSPVLTGFTEGAAGVYHSTFTSGTEAGTAEIQPLLMNVKLAKTTITQQSVAIIPAIEAVTASGITALANDSDPITVTARVLTQNGTPHAGATVFWQADNAAATLSAAQSVSDENGLATVMVRSKQVIATTVSARLEQGEAKNSERLAFTADSATALVKQLDLSKTQAVANNNDQVVVTAQVTDATGHPLEKSSVKWAVDQGSATLSAAETETDAQGNATVTLTSAKAGQVVISAQTGNSAAVTSAPVTFAGDHATVKVTAVTPGKTAAVADGQESIIYTATVTDSQGNPLADAVVNWQSTPATAQLSVASSTTNAQGQAQVSVSVSSTVAGKVVVTAQTGQSAAYYAPEVMFTADSRSAKVSAPQASKTSAVANTTDSVVLTTTVTDAHNNPVPNQPVDWQVSPATGSLSSAQTTTDEQGVARVTLTSGTAGSYQVTAAVGSQQATSGSLTFTADAQSARLAALNADKTTGIAAGKDKVTLQAKVTDANNNPLRDVKVDWRSDNSSGVFTPAQSTTDSNGIATATFSASLAADTLITAGVNGSEMQQAVSIVADSSTAALKTVVADKPQAVADGQETVIWTATVVDANQNPVNGATVEWNSSSALAFSAASSSTDSDGIATVSATATKAGSAVVTAKVAQQSLSASAVSFMGDVKSAVIGTLAVDKTVVLSNNSDKATYTATVLDANQNPVADAEVNWTTTLNALEAATSKTNSQGLATVTLKGNEMGAVTVTAGINQSTVENTQVKFINTLTDSWAITAPSGVYTSSTIYGYPSLGFVVAAPTEGPTELIWAASGDAIVKTPMKDEQGNEVMVTFRGERITGCTVRPFNASIGCQSGSGTSARFRYNAADNPDLPAGNYSGVIHFMGKDAYTSYAFEFILNTTLAVPN</sequence>
<dbReference type="InterPro" id="IPR008964">
    <property type="entry name" value="Invasin/intimin_cell_adhesion"/>
</dbReference>
<comment type="caution">
    <text evidence="6">The sequence shown here is derived from an EMBL/GenBank/DDBJ whole genome shotgun (WGS) entry which is preliminary data.</text>
</comment>
<dbReference type="InterPro" id="IPR013783">
    <property type="entry name" value="Ig-like_fold"/>
</dbReference>
<dbReference type="OrthoDB" id="8320584at2"/>
<evidence type="ECO:0000313" key="7">
    <source>
        <dbReference type="Proteomes" id="UP000234503"/>
    </source>
</evidence>
<dbReference type="EMBL" id="PJZH01000009">
    <property type="protein sequence ID" value="PLR35167.1"/>
    <property type="molecule type" value="Genomic_DNA"/>
</dbReference>
<dbReference type="Proteomes" id="UP000234503">
    <property type="component" value="Unassembled WGS sequence"/>
</dbReference>
<dbReference type="PRINTS" id="PR01369">
    <property type="entry name" value="INTIMIN"/>
</dbReference>
<dbReference type="SMART" id="SM00634">
    <property type="entry name" value="BID_1"/>
    <property type="match status" value="7"/>
</dbReference>
<accession>A0A2N5E396</accession>
<feature type="domain" description="Big-1" evidence="5">
    <location>
        <begin position="775"/>
        <end position="870"/>
    </location>
</feature>
<dbReference type="PANTHER" id="PTHR39576">
    <property type="entry name" value="ATTACHING AND EFFACING PROTEIN HOMOLOG-RELATED-RELATED"/>
    <property type="match status" value="1"/>
</dbReference>
<feature type="domain" description="Big-1" evidence="5">
    <location>
        <begin position="573"/>
        <end position="666"/>
    </location>
</feature>
<reference evidence="6 7" key="1">
    <citation type="submission" date="2017-12" db="EMBL/GenBank/DDBJ databases">
        <title>Characterization of six clinical isolates of Enterochimera gen. nov., a novel genus of the Yersiniaciae family and the three species Enterochimera arupensis sp. nov., Enterochimera coloradensis sp. nov, and Enterochimera californica sp. nov.</title>
        <authorList>
            <person name="Rossi A."/>
            <person name="Fisher M."/>
        </authorList>
    </citation>
    <scope>NUCLEOTIDE SEQUENCE [LARGE SCALE GENOMIC DNA]</scope>
    <source>
        <strain evidence="7">2016-Iso4</strain>
    </source>
</reference>
<dbReference type="SUPFAM" id="SSF49373">
    <property type="entry name" value="Invasin/intimin cell-adhesion fragments"/>
    <property type="match status" value="8"/>
</dbReference>
<dbReference type="InterPro" id="IPR024519">
    <property type="entry name" value="IAT_beta"/>
</dbReference>
<comment type="similarity">
    <text evidence="1">Belongs to the intimin/invasin family.</text>
</comment>
<dbReference type="PANTHER" id="PTHR39576:SF2">
    <property type="entry name" value="ATTACHING AND EFFACING PROTEIN HOMOLOG-RELATED"/>
    <property type="match status" value="1"/>
</dbReference>
<dbReference type="Gene3D" id="2.40.160.160">
    <property type="entry name" value="Inverse autotransporter, beta-domain"/>
    <property type="match status" value="1"/>
</dbReference>
<comment type="function">
    <text evidence="2">Invasin is a protein that allows enteric bacteria to penetrate cultured mammalian cells. The entry of invasin in the cell is mediated by binding several beta-1 chain integrins.</text>
</comment>
<dbReference type="GO" id="GO:0007155">
    <property type="term" value="P:cell adhesion"/>
    <property type="evidence" value="ECO:0007669"/>
    <property type="project" value="InterPro"/>
</dbReference>
<protein>
    <recommendedName>
        <fullName evidence="3">Invasin</fullName>
    </recommendedName>
</protein>
<dbReference type="InterPro" id="IPR003344">
    <property type="entry name" value="Big_1_dom"/>
</dbReference>
<evidence type="ECO:0000256" key="4">
    <source>
        <dbReference type="SAM" id="MobiDB-lite"/>
    </source>
</evidence>
<feature type="domain" description="Big-1" evidence="5">
    <location>
        <begin position="878"/>
        <end position="970"/>
    </location>
</feature>
<proteinExistence type="inferred from homology"/>
<dbReference type="InterPro" id="IPR051715">
    <property type="entry name" value="Intimin-Invasin_domain"/>
</dbReference>
<feature type="domain" description="Big-1" evidence="5">
    <location>
        <begin position="1176"/>
        <end position="1266"/>
    </location>
</feature>
<evidence type="ECO:0000256" key="2">
    <source>
        <dbReference type="ARBA" id="ARBA00057597"/>
    </source>
</evidence>
<dbReference type="Pfam" id="PF11924">
    <property type="entry name" value="IAT_beta"/>
    <property type="match status" value="1"/>
</dbReference>
<feature type="region of interest" description="Disordered" evidence="4">
    <location>
        <begin position="44"/>
        <end position="64"/>
    </location>
</feature>
<dbReference type="InterPro" id="IPR038177">
    <property type="entry name" value="IAT_beta_sf"/>
</dbReference>
<gene>
    <name evidence="6" type="ORF">CYR32_10885</name>
</gene>
<feature type="domain" description="Big-1" evidence="5">
    <location>
        <begin position="978"/>
        <end position="1069"/>
    </location>
</feature>
<evidence type="ECO:0000313" key="6">
    <source>
        <dbReference type="EMBL" id="PLR35167.1"/>
    </source>
</evidence>
<evidence type="ECO:0000259" key="5">
    <source>
        <dbReference type="PROSITE" id="PS51127"/>
    </source>
</evidence>
<feature type="domain" description="Big-1" evidence="5">
    <location>
        <begin position="1077"/>
        <end position="1168"/>
    </location>
</feature>
<dbReference type="GO" id="GO:0009279">
    <property type="term" value="C:cell outer membrane"/>
    <property type="evidence" value="ECO:0007669"/>
    <property type="project" value="TreeGrafter"/>
</dbReference>
<feature type="domain" description="Big-1" evidence="5">
    <location>
        <begin position="674"/>
        <end position="767"/>
    </location>
</feature>
<organism evidence="6 7">
    <name type="scientific">Chimaeribacter coloradensis</name>
    <dbReference type="NCBI Taxonomy" id="2060068"/>
    <lineage>
        <taxon>Bacteria</taxon>
        <taxon>Pseudomonadati</taxon>
        <taxon>Pseudomonadota</taxon>
        <taxon>Gammaproteobacteria</taxon>
        <taxon>Enterobacterales</taxon>
        <taxon>Yersiniaceae</taxon>
        <taxon>Chimaeribacter</taxon>
    </lineage>
</organism>
<dbReference type="InterPro" id="IPR003535">
    <property type="entry name" value="Intimin/invasin_bac"/>
</dbReference>
<evidence type="ECO:0000256" key="1">
    <source>
        <dbReference type="ARBA" id="ARBA00010116"/>
    </source>
</evidence>
<evidence type="ECO:0000256" key="3">
    <source>
        <dbReference type="ARBA" id="ARBA00074571"/>
    </source>
</evidence>